<organism evidence="2 3">
    <name type="scientific">Natronorubrum thiooxidans</name>
    <dbReference type="NCBI Taxonomy" id="308853"/>
    <lineage>
        <taxon>Archaea</taxon>
        <taxon>Methanobacteriati</taxon>
        <taxon>Methanobacteriota</taxon>
        <taxon>Stenosarchaea group</taxon>
        <taxon>Halobacteria</taxon>
        <taxon>Halobacteriales</taxon>
        <taxon>Natrialbaceae</taxon>
        <taxon>Natronorubrum</taxon>
    </lineage>
</organism>
<feature type="coiled-coil region" evidence="1">
    <location>
        <begin position="73"/>
        <end position="114"/>
    </location>
</feature>
<keyword evidence="1" id="KW-0175">Coiled coil</keyword>
<name>A0A1N7H7Y1_9EURY</name>
<dbReference type="OrthoDB" id="241531at2157"/>
<dbReference type="RefSeq" id="WP_076610902.1">
    <property type="nucleotide sequence ID" value="NZ_FTNR01000030.1"/>
</dbReference>
<dbReference type="Proteomes" id="UP000185936">
    <property type="component" value="Unassembled WGS sequence"/>
</dbReference>
<dbReference type="AlphaFoldDB" id="A0A1N7H7Y1"/>
<evidence type="ECO:0000313" key="3">
    <source>
        <dbReference type="Proteomes" id="UP000185936"/>
    </source>
</evidence>
<evidence type="ECO:0000256" key="1">
    <source>
        <dbReference type="SAM" id="Coils"/>
    </source>
</evidence>
<accession>A0A1N7H7Y1</accession>
<protein>
    <submittedName>
        <fullName evidence="2">Uncharacterized protein</fullName>
    </submittedName>
</protein>
<sequence>MAGNDDLHEVLLKNQEAVGKVEQAVTSLKGVVEQVRDAIVEGTTEIREAIHENIRAQAELKLMEHMMEVRSVKPQLEAEHERMSAERSELQDRLENIEERYQRKHEELDEMAGERIRDLGSHIFEINEQEFEEGVEEPFTQQVTSAWHVLQAHNETVREEREGRLRETTDEMAQHITDYVDRHEELIESIDEHRFDPDDVPVDGDGTEPLQLPYYVVEYEVDGVSQRTTVVPSRLSSDDGTEWCPVSLSPLPGIEDLISDSRELDTTNTESSLSLETLQSTASTHGESSLLGLSYEDAVMAAIPDDGHIPVRTEGGDN</sequence>
<keyword evidence="3" id="KW-1185">Reference proteome</keyword>
<evidence type="ECO:0000313" key="2">
    <source>
        <dbReference type="EMBL" id="SIS20883.1"/>
    </source>
</evidence>
<dbReference type="STRING" id="308853.SAMN05421752_1305"/>
<proteinExistence type="predicted"/>
<reference evidence="3" key="1">
    <citation type="submission" date="2017-01" db="EMBL/GenBank/DDBJ databases">
        <authorList>
            <person name="Varghese N."/>
            <person name="Submissions S."/>
        </authorList>
    </citation>
    <scope>NUCLEOTIDE SEQUENCE [LARGE SCALE GENOMIC DNA]</scope>
    <source>
        <strain evidence="3">type strain: HArc-</strain>
    </source>
</reference>
<dbReference type="EMBL" id="FTNR01000030">
    <property type="protein sequence ID" value="SIS20883.1"/>
    <property type="molecule type" value="Genomic_DNA"/>
</dbReference>
<gene>
    <name evidence="2" type="ORF">SAMN05421752_1305</name>
</gene>